<dbReference type="PANTHER" id="PTHR42939:SF3">
    <property type="entry name" value="ABC TRANSPORTER ATP-BINDING COMPONENT"/>
    <property type="match status" value="1"/>
</dbReference>
<dbReference type="InterPro" id="IPR051782">
    <property type="entry name" value="ABC_Transporter_VariousFunc"/>
</dbReference>
<name>A0ABW4YN98_9BACL</name>
<dbReference type="PROSITE" id="PS00211">
    <property type="entry name" value="ABC_TRANSPORTER_1"/>
    <property type="match status" value="1"/>
</dbReference>
<dbReference type="InterPro" id="IPR003439">
    <property type="entry name" value="ABC_transporter-like_ATP-bd"/>
</dbReference>
<sequence>MNAVTVHNLCKKMNQFSIQNVSFQVPSGSIVGLIGENGAGKTSTIKLLLNILQKDDGNIIFWEDPNKDFIQVKDQIATVFDQLAFYDKLSAEKINHIMKHIYTSWDSDYYFSLLQQFNLEKKQLLRQFSKGMKMKLNIIIGLAHHPILLILDEPTSGLDPAVRTEILDLFLDYIQNEQNSILFSTHITSDLEKIADYILFMHNGKVLLQENKDHLMHHYGIARCHHQQFTQLPKELIFAYQQKNDIYHVVINDTATFEEAFPDYVLDNLSLDELITISIKGEILP</sequence>
<dbReference type="InterPro" id="IPR027417">
    <property type="entry name" value="P-loop_NTPase"/>
</dbReference>
<dbReference type="Gene3D" id="3.40.50.300">
    <property type="entry name" value="P-loop containing nucleotide triphosphate hydrolases"/>
    <property type="match status" value="1"/>
</dbReference>
<dbReference type="Proteomes" id="UP001597362">
    <property type="component" value="Unassembled WGS sequence"/>
</dbReference>
<evidence type="ECO:0000313" key="6">
    <source>
        <dbReference type="Proteomes" id="UP001597362"/>
    </source>
</evidence>
<dbReference type="SUPFAM" id="SSF52540">
    <property type="entry name" value="P-loop containing nucleoside triphosphate hydrolases"/>
    <property type="match status" value="1"/>
</dbReference>
<dbReference type="RefSeq" id="WP_377774193.1">
    <property type="nucleotide sequence ID" value="NZ_JBHUHO010000038.1"/>
</dbReference>
<evidence type="ECO:0000313" key="5">
    <source>
        <dbReference type="EMBL" id="MFD2117226.1"/>
    </source>
</evidence>
<dbReference type="InterPro" id="IPR003593">
    <property type="entry name" value="AAA+_ATPase"/>
</dbReference>
<dbReference type="SMART" id="SM00382">
    <property type="entry name" value="AAA"/>
    <property type="match status" value="1"/>
</dbReference>
<evidence type="ECO:0000256" key="2">
    <source>
        <dbReference type="ARBA" id="ARBA00022741"/>
    </source>
</evidence>
<dbReference type="Pfam" id="PF00005">
    <property type="entry name" value="ABC_tran"/>
    <property type="match status" value="1"/>
</dbReference>
<evidence type="ECO:0000256" key="1">
    <source>
        <dbReference type="ARBA" id="ARBA00022448"/>
    </source>
</evidence>
<accession>A0ABW4YN98</accession>
<reference evidence="6" key="1">
    <citation type="journal article" date="2019" name="Int. J. Syst. Evol. Microbiol.">
        <title>The Global Catalogue of Microorganisms (GCM) 10K type strain sequencing project: providing services to taxonomists for standard genome sequencing and annotation.</title>
        <authorList>
            <consortium name="The Broad Institute Genomics Platform"/>
            <consortium name="The Broad Institute Genome Sequencing Center for Infectious Disease"/>
            <person name="Wu L."/>
            <person name="Ma J."/>
        </authorList>
    </citation>
    <scope>NUCLEOTIDE SEQUENCE [LARGE SCALE GENOMIC DNA]</scope>
    <source>
        <strain evidence="6">GH52</strain>
    </source>
</reference>
<evidence type="ECO:0000259" key="4">
    <source>
        <dbReference type="PROSITE" id="PS50893"/>
    </source>
</evidence>
<keyword evidence="3 5" id="KW-0067">ATP-binding</keyword>
<dbReference type="InterPro" id="IPR017871">
    <property type="entry name" value="ABC_transporter-like_CS"/>
</dbReference>
<keyword evidence="2" id="KW-0547">Nucleotide-binding</keyword>
<dbReference type="CDD" id="cd03230">
    <property type="entry name" value="ABC_DR_subfamily_A"/>
    <property type="match status" value="1"/>
</dbReference>
<dbReference type="GO" id="GO:0005524">
    <property type="term" value="F:ATP binding"/>
    <property type="evidence" value="ECO:0007669"/>
    <property type="project" value="UniProtKB-KW"/>
</dbReference>
<comment type="caution">
    <text evidence="5">The sequence shown here is derived from an EMBL/GenBank/DDBJ whole genome shotgun (WGS) entry which is preliminary data.</text>
</comment>
<protein>
    <submittedName>
        <fullName evidence="5">ABC transporter ATP-binding protein</fullName>
    </submittedName>
</protein>
<dbReference type="PANTHER" id="PTHR42939">
    <property type="entry name" value="ABC TRANSPORTER ATP-BINDING PROTEIN ALBC-RELATED"/>
    <property type="match status" value="1"/>
</dbReference>
<proteinExistence type="predicted"/>
<keyword evidence="6" id="KW-1185">Reference proteome</keyword>
<evidence type="ECO:0000256" key="3">
    <source>
        <dbReference type="ARBA" id="ARBA00022840"/>
    </source>
</evidence>
<dbReference type="PROSITE" id="PS50893">
    <property type="entry name" value="ABC_TRANSPORTER_2"/>
    <property type="match status" value="1"/>
</dbReference>
<feature type="domain" description="ABC transporter" evidence="4">
    <location>
        <begin position="1"/>
        <end position="228"/>
    </location>
</feature>
<dbReference type="EMBL" id="JBHUHO010000038">
    <property type="protein sequence ID" value="MFD2117226.1"/>
    <property type="molecule type" value="Genomic_DNA"/>
</dbReference>
<keyword evidence="1" id="KW-0813">Transport</keyword>
<organism evidence="5 6">
    <name type="scientific">Paenibacillus yanchengensis</name>
    <dbReference type="NCBI Taxonomy" id="2035833"/>
    <lineage>
        <taxon>Bacteria</taxon>
        <taxon>Bacillati</taxon>
        <taxon>Bacillota</taxon>
        <taxon>Bacilli</taxon>
        <taxon>Bacillales</taxon>
        <taxon>Paenibacillaceae</taxon>
        <taxon>Paenibacillus</taxon>
    </lineage>
</organism>
<gene>
    <name evidence="5" type="ORF">ACFSJH_15965</name>
</gene>